<name>X0ZV08_9ZZZZ</name>
<sequence length="214" mass="23035">DPYAFNPYIHGQQLDLVQFGPSTGNAGNGNLHLAGNAKYSMVRINSLKLSGPDWVNRGGPLGGGKSQYGLAVDVPVGGNAGIIFTVKKRLDLSEYRGVAVEISNIGKSYAAIRGQIKAGSKGIQSFCGLYPGETDVLYFIFRRVAAETAPQHIRDYFGTFKSKCGYPGGFVCEAVSGGEKAMFRKLTVTTSSLNKARGVPMRFTINRVFEGRIL</sequence>
<accession>X0ZV08</accession>
<evidence type="ECO:0000313" key="1">
    <source>
        <dbReference type="EMBL" id="GAG51941.1"/>
    </source>
</evidence>
<gene>
    <name evidence="1" type="ORF">S01H1_81082</name>
</gene>
<comment type="caution">
    <text evidence="1">The sequence shown here is derived from an EMBL/GenBank/DDBJ whole genome shotgun (WGS) entry which is preliminary data.</text>
</comment>
<feature type="non-terminal residue" evidence="1">
    <location>
        <position position="1"/>
    </location>
</feature>
<organism evidence="1">
    <name type="scientific">marine sediment metagenome</name>
    <dbReference type="NCBI Taxonomy" id="412755"/>
    <lineage>
        <taxon>unclassified sequences</taxon>
        <taxon>metagenomes</taxon>
        <taxon>ecological metagenomes</taxon>
    </lineage>
</organism>
<dbReference type="AlphaFoldDB" id="X0ZV08"/>
<reference evidence="1" key="1">
    <citation type="journal article" date="2014" name="Front. Microbiol.">
        <title>High frequency of phylogenetically diverse reductive dehalogenase-homologous genes in deep subseafloor sedimentary metagenomes.</title>
        <authorList>
            <person name="Kawai M."/>
            <person name="Futagami T."/>
            <person name="Toyoda A."/>
            <person name="Takaki Y."/>
            <person name="Nishi S."/>
            <person name="Hori S."/>
            <person name="Arai W."/>
            <person name="Tsubouchi T."/>
            <person name="Morono Y."/>
            <person name="Uchiyama I."/>
            <person name="Ito T."/>
            <person name="Fujiyama A."/>
            <person name="Inagaki F."/>
            <person name="Takami H."/>
        </authorList>
    </citation>
    <scope>NUCLEOTIDE SEQUENCE</scope>
    <source>
        <strain evidence="1">Expedition CK06-06</strain>
    </source>
</reference>
<dbReference type="EMBL" id="BARS01054828">
    <property type="protein sequence ID" value="GAG51941.1"/>
    <property type="molecule type" value="Genomic_DNA"/>
</dbReference>
<protein>
    <submittedName>
        <fullName evidence="1">Uncharacterized protein</fullName>
    </submittedName>
</protein>
<proteinExistence type="predicted"/>
<feature type="non-terminal residue" evidence="1">
    <location>
        <position position="214"/>
    </location>
</feature>